<sequence>MAGGADLPEGFGFVVVACAGGEPKNLSSPSFDVLEGPYQEEQDGRYWDYLVQRHEGVSFDDPNQHIEASWECPAPQGGGASTGGDITPIPGTGDADAWQASNGGKPQVRYAPKTGVETGFGGTAQG</sequence>
<evidence type="ECO:0000313" key="3">
    <source>
        <dbReference type="Proteomes" id="UP000199025"/>
    </source>
</evidence>
<accession>A0A1I3ML17</accession>
<dbReference type="Proteomes" id="UP000199025">
    <property type="component" value="Unassembled WGS sequence"/>
</dbReference>
<feature type="compositionally biased region" description="Low complexity" evidence="1">
    <location>
        <begin position="83"/>
        <end position="94"/>
    </location>
</feature>
<gene>
    <name evidence="2" type="ORF">SAMN05421835_102375</name>
</gene>
<name>A0A1I3ML17_9PSEU</name>
<protein>
    <submittedName>
        <fullName evidence="2">Uncharacterized protein</fullName>
    </submittedName>
</protein>
<dbReference type="EMBL" id="FORP01000002">
    <property type="protein sequence ID" value="SFI97480.1"/>
    <property type="molecule type" value="Genomic_DNA"/>
</dbReference>
<dbReference type="AlphaFoldDB" id="A0A1I3ML17"/>
<reference evidence="2 3" key="1">
    <citation type="submission" date="2016-10" db="EMBL/GenBank/DDBJ databases">
        <authorList>
            <person name="de Groot N.N."/>
        </authorList>
    </citation>
    <scope>NUCLEOTIDE SEQUENCE [LARGE SCALE GENOMIC DNA]</scope>
    <source>
        <strain evidence="2 3">DSM 44468</strain>
    </source>
</reference>
<proteinExistence type="predicted"/>
<dbReference type="STRING" id="115433.SAMN05421835_102375"/>
<evidence type="ECO:0000256" key="1">
    <source>
        <dbReference type="SAM" id="MobiDB-lite"/>
    </source>
</evidence>
<evidence type="ECO:0000313" key="2">
    <source>
        <dbReference type="EMBL" id="SFI97480.1"/>
    </source>
</evidence>
<dbReference type="RefSeq" id="WP_245782917.1">
    <property type="nucleotide sequence ID" value="NZ_CBDQZW010000007.1"/>
</dbReference>
<keyword evidence="3" id="KW-1185">Reference proteome</keyword>
<organism evidence="2 3">
    <name type="scientific">Amycolatopsis sacchari</name>
    <dbReference type="NCBI Taxonomy" id="115433"/>
    <lineage>
        <taxon>Bacteria</taxon>
        <taxon>Bacillati</taxon>
        <taxon>Actinomycetota</taxon>
        <taxon>Actinomycetes</taxon>
        <taxon>Pseudonocardiales</taxon>
        <taxon>Pseudonocardiaceae</taxon>
        <taxon>Amycolatopsis</taxon>
    </lineage>
</organism>
<feature type="region of interest" description="Disordered" evidence="1">
    <location>
        <begin position="71"/>
        <end position="126"/>
    </location>
</feature>